<protein>
    <recommendedName>
        <fullName evidence="5">DUF4178 domain-containing protein</fullName>
    </recommendedName>
</protein>
<feature type="signal peptide" evidence="2">
    <location>
        <begin position="1"/>
        <end position="21"/>
    </location>
</feature>
<dbReference type="AlphaFoldDB" id="A0A2N3HF44"/>
<organism evidence="3 4">
    <name type="scientific">Confluentibacter flavum</name>
    <dbReference type="NCBI Taxonomy" id="1909700"/>
    <lineage>
        <taxon>Bacteria</taxon>
        <taxon>Pseudomonadati</taxon>
        <taxon>Bacteroidota</taxon>
        <taxon>Flavobacteriia</taxon>
        <taxon>Flavobacteriales</taxon>
        <taxon>Flavobacteriaceae</taxon>
        <taxon>Confluentibacter</taxon>
    </lineage>
</organism>
<feature type="chain" id="PRO_5014710274" description="DUF4178 domain-containing protein" evidence="2">
    <location>
        <begin position="22"/>
        <end position="230"/>
    </location>
</feature>
<keyword evidence="2" id="KW-0732">Signal</keyword>
<keyword evidence="1" id="KW-0812">Transmembrane</keyword>
<evidence type="ECO:0000256" key="2">
    <source>
        <dbReference type="SAM" id="SignalP"/>
    </source>
</evidence>
<sequence length="230" mass="27332">MTFMKKYLPLFFVLFSYMAYSQNTESKTYSFDSIVSLNVPNTFFESDTLVDGVKIHQIRFKTNTYNFIAQKVLFQDENQKESLSRLPYNYTSLIDEYNRVIARMRYRVPYYLKTKTLVEKEGFTGYNLKFVNDVDTSTYEAEFYLLNKNLYTFFYASDTHFDKDVVAELFNSIKINTNQDISQYLGKPPKYRIGYVIATYFFLSLMLVGVVIYFIKIYRKKTGKTDFLKE</sequence>
<gene>
    <name evidence="3" type="ORF">CSW08_16460</name>
</gene>
<proteinExistence type="predicted"/>
<dbReference type="EMBL" id="PJEO01000056">
    <property type="protein sequence ID" value="PKQ43599.1"/>
    <property type="molecule type" value="Genomic_DNA"/>
</dbReference>
<accession>A0A2N3HF44</accession>
<evidence type="ECO:0000313" key="3">
    <source>
        <dbReference type="EMBL" id="PKQ43599.1"/>
    </source>
</evidence>
<keyword evidence="1" id="KW-1133">Transmembrane helix</keyword>
<feature type="transmembrane region" description="Helical" evidence="1">
    <location>
        <begin position="193"/>
        <end position="215"/>
    </location>
</feature>
<dbReference type="Proteomes" id="UP000233435">
    <property type="component" value="Unassembled WGS sequence"/>
</dbReference>
<name>A0A2N3HF44_9FLAO</name>
<comment type="caution">
    <text evidence="3">The sequence shown here is derived from an EMBL/GenBank/DDBJ whole genome shotgun (WGS) entry which is preliminary data.</text>
</comment>
<keyword evidence="1" id="KW-0472">Membrane</keyword>
<reference evidence="3 4" key="1">
    <citation type="submission" date="2017-12" db="EMBL/GenBank/DDBJ databases">
        <title>Confluentibacter flavum sp. nov., isolated from the saline lake.</title>
        <authorList>
            <person name="Yu L."/>
        </authorList>
    </citation>
    <scope>NUCLEOTIDE SEQUENCE [LARGE SCALE GENOMIC DNA]</scope>
    <source>
        <strain evidence="3 4">3B</strain>
    </source>
</reference>
<evidence type="ECO:0000313" key="4">
    <source>
        <dbReference type="Proteomes" id="UP000233435"/>
    </source>
</evidence>
<evidence type="ECO:0000256" key="1">
    <source>
        <dbReference type="SAM" id="Phobius"/>
    </source>
</evidence>
<evidence type="ECO:0008006" key="5">
    <source>
        <dbReference type="Google" id="ProtNLM"/>
    </source>
</evidence>
<keyword evidence="4" id="KW-1185">Reference proteome</keyword>